<reference evidence="1 2" key="1">
    <citation type="journal article" date="2021" name="BMC Genomics">
        <title>Datura genome reveals duplications of psychoactive alkaloid biosynthetic genes and high mutation rate following tissue culture.</title>
        <authorList>
            <person name="Rajewski A."/>
            <person name="Carter-House D."/>
            <person name="Stajich J."/>
            <person name="Litt A."/>
        </authorList>
    </citation>
    <scope>NUCLEOTIDE SEQUENCE [LARGE SCALE GENOMIC DNA]</scope>
    <source>
        <strain evidence="1">AR-01</strain>
    </source>
</reference>
<comment type="caution">
    <text evidence="1">The sequence shown here is derived from an EMBL/GenBank/DDBJ whole genome shotgun (WGS) entry which is preliminary data.</text>
</comment>
<keyword evidence="2" id="KW-1185">Reference proteome</keyword>
<dbReference type="EMBL" id="JACEIK010008900">
    <property type="protein sequence ID" value="MCE3051747.1"/>
    <property type="molecule type" value="Genomic_DNA"/>
</dbReference>
<accession>A0ABS8WNT8</accession>
<gene>
    <name evidence="1" type="ORF">HAX54_050697</name>
</gene>
<name>A0ABS8WNT8_DATST</name>
<dbReference type="Proteomes" id="UP000823775">
    <property type="component" value="Unassembled WGS sequence"/>
</dbReference>
<evidence type="ECO:0000313" key="1">
    <source>
        <dbReference type="EMBL" id="MCE3051747.1"/>
    </source>
</evidence>
<organism evidence="1 2">
    <name type="scientific">Datura stramonium</name>
    <name type="common">Jimsonweed</name>
    <name type="synonym">Common thornapple</name>
    <dbReference type="NCBI Taxonomy" id="4076"/>
    <lineage>
        <taxon>Eukaryota</taxon>
        <taxon>Viridiplantae</taxon>
        <taxon>Streptophyta</taxon>
        <taxon>Embryophyta</taxon>
        <taxon>Tracheophyta</taxon>
        <taxon>Spermatophyta</taxon>
        <taxon>Magnoliopsida</taxon>
        <taxon>eudicotyledons</taxon>
        <taxon>Gunneridae</taxon>
        <taxon>Pentapetalae</taxon>
        <taxon>asterids</taxon>
        <taxon>lamiids</taxon>
        <taxon>Solanales</taxon>
        <taxon>Solanaceae</taxon>
        <taxon>Solanoideae</taxon>
        <taxon>Datureae</taxon>
        <taxon>Datura</taxon>
    </lineage>
</organism>
<protein>
    <submittedName>
        <fullName evidence="1">Uncharacterized protein</fullName>
    </submittedName>
</protein>
<feature type="non-terminal residue" evidence="1">
    <location>
        <position position="1"/>
    </location>
</feature>
<proteinExistence type="predicted"/>
<sequence>NHVYLPAFSYKYISAFKYPQERDVGWKEWRILHNFQGKCVIYAETQFDAESFKNACPDIYHQIEMLDWGPFTIPIDPYFLELEVYVTPEAINTLWLDEPPHRIHFSAVKVKTRQTNSNG</sequence>
<evidence type="ECO:0000313" key="2">
    <source>
        <dbReference type="Proteomes" id="UP000823775"/>
    </source>
</evidence>